<dbReference type="GO" id="GO:0006006">
    <property type="term" value="P:glucose metabolic process"/>
    <property type="evidence" value="ECO:0007669"/>
    <property type="project" value="InterPro"/>
</dbReference>
<organism evidence="9 10">
    <name type="scientific">Senna tora</name>
    <dbReference type="NCBI Taxonomy" id="362788"/>
    <lineage>
        <taxon>Eukaryota</taxon>
        <taxon>Viridiplantae</taxon>
        <taxon>Streptophyta</taxon>
        <taxon>Embryophyta</taxon>
        <taxon>Tracheophyta</taxon>
        <taxon>Spermatophyta</taxon>
        <taxon>Magnoliopsida</taxon>
        <taxon>eudicotyledons</taxon>
        <taxon>Gunneridae</taxon>
        <taxon>Pentapetalae</taxon>
        <taxon>rosids</taxon>
        <taxon>fabids</taxon>
        <taxon>Fabales</taxon>
        <taxon>Fabaceae</taxon>
        <taxon>Caesalpinioideae</taxon>
        <taxon>Cassia clade</taxon>
        <taxon>Senna</taxon>
    </lineage>
</organism>
<feature type="region of interest" description="Disordered" evidence="7">
    <location>
        <begin position="43"/>
        <end position="71"/>
    </location>
</feature>
<evidence type="ECO:0000256" key="4">
    <source>
        <dbReference type="ARBA" id="ARBA00023002"/>
    </source>
</evidence>
<dbReference type="EC" id="1.1.1.49" evidence="2"/>
<accession>A0A834W6T6</accession>
<dbReference type="GO" id="GO:0050661">
    <property type="term" value="F:NADP binding"/>
    <property type="evidence" value="ECO:0007669"/>
    <property type="project" value="InterPro"/>
</dbReference>
<evidence type="ECO:0000259" key="8">
    <source>
        <dbReference type="Pfam" id="PF02781"/>
    </source>
</evidence>
<evidence type="ECO:0000256" key="6">
    <source>
        <dbReference type="SAM" id="Coils"/>
    </source>
</evidence>
<comment type="pathway">
    <text evidence="1">Carbohydrate degradation.</text>
</comment>
<sequence length="413" mass="47682">MSNLYKRMENLEKEMGTLKEDVRNIKTEMLEIRESIRRLEARRYGNGGQQHGKPSYSNVNSHGREEAKEVLNREPGKLRKLKLSLFKGDYPIGWLFKAERYFDINLVSEEERMEAAAMCLEGRALIWYQYIEVRQPIQSWTKFKKEVIERFRHFQQGDAYEQLMMVEQETTMTEYREQFEALTAPLRRLQMRSKTANGTEGCGGCLDQLGIVQGIIQNHLLLVSCLVIMEKPISFNLKHLQDEKVKVLEGYRDNLTMPNCWEIFNQCLHIIIKEDLKPVPHKSESRSSMCFSEGVDENQNFQVMQCFFTLDLGKTDVGLGCACLKSSRKPMQDYTKKACLVSILHSHLEDKVKLVGVGIDGPIANNIVKTYKRGEEEEERDGPAGFGPNAEKTKWVYVVYWLPTVVCSILRAS</sequence>
<dbReference type="OrthoDB" id="1113269at2759"/>
<feature type="domain" description="Glucose-6-phosphate dehydrogenase C-terminal" evidence="8">
    <location>
        <begin position="188"/>
        <end position="252"/>
    </location>
</feature>
<dbReference type="Pfam" id="PF02781">
    <property type="entry name" value="G6PD_C"/>
    <property type="match status" value="1"/>
</dbReference>
<feature type="coiled-coil region" evidence="6">
    <location>
        <begin position="1"/>
        <end position="42"/>
    </location>
</feature>
<keyword evidence="10" id="KW-1185">Reference proteome</keyword>
<dbReference type="AlphaFoldDB" id="A0A834W6T6"/>
<comment type="caution">
    <text evidence="9">The sequence shown here is derived from an EMBL/GenBank/DDBJ whole genome shotgun (WGS) entry which is preliminary data.</text>
</comment>
<proteinExistence type="predicted"/>
<protein>
    <recommendedName>
        <fullName evidence="2">glucose-6-phosphate dehydrogenase (NADP(+))</fullName>
        <ecNumber evidence="2">1.1.1.49</ecNumber>
    </recommendedName>
</protein>
<evidence type="ECO:0000256" key="5">
    <source>
        <dbReference type="ARBA" id="ARBA00023277"/>
    </source>
</evidence>
<evidence type="ECO:0000256" key="7">
    <source>
        <dbReference type="SAM" id="MobiDB-lite"/>
    </source>
</evidence>
<keyword evidence="3" id="KW-0521">NADP</keyword>
<keyword evidence="9" id="KW-0418">Kinase</keyword>
<dbReference type="GO" id="GO:0016301">
    <property type="term" value="F:kinase activity"/>
    <property type="evidence" value="ECO:0007669"/>
    <property type="project" value="UniProtKB-KW"/>
</dbReference>
<name>A0A834W6T6_9FABA</name>
<dbReference type="GO" id="GO:0004345">
    <property type="term" value="F:glucose-6-phosphate dehydrogenase activity"/>
    <property type="evidence" value="ECO:0007669"/>
    <property type="project" value="UniProtKB-EC"/>
</dbReference>
<dbReference type="GO" id="GO:0009051">
    <property type="term" value="P:pentose-phosphate shunt, oxidative branch"/>
    <property type="evidence" value="ECO:0007669"/>
    <property type="project" value="TreeGrafter"/>
</dbReference>
<evidence type="ECO:0000256" key="3">
    <source>
        <dbReference type="ARBA" id="ARBA00022857"/>
    </source>
</evidence>
<dbReference type="Gene3D" id="3.30.360.10">
    <property type="entry name" value="Dihydrodipicolinate Reductase, domain 2"/>
    <property type="match status" value="1"/>
</dbReference>
<dbReference type="EMBL" id="JAAIUW010000011">
    <property type="protein sequence ID" value="KAF7810468.1"/>
    <property type="molecule type" value="Genomic_DNA"/>
</dbReference>
<dbReference type="GO" id="GO:0005829">
    <property type="term" value="C:cytosol"/>
    <property type="evidence" value="ECO:0007669"/>
    <property type="project" value="TreeGrafter"/>
</dbReference>
<evidence type="ECO:0000313" key="10">
    <source>
        <dbReference type="Proteomes" id="UP000634136"/>
    </source>
</evidence>
<dbReference type="Proteomes" id="UP000634136">
    <property type="component" value="Unassembled WGS sequence"/>
</dbReference>
<dbReference type="PANTHER" id="PTHR23429">
    <property type="entry name" value="GLUCOSE-6-PHOSPHATE 1-DEHYDROGENASE G6PD"/>
    <property type="match status" value="1"/>
</dbReference>
<reference evidence="9" key="1">
    <citation type="submission" date="2020-09" db="EMBL/GenBank/DDBJ databases">
        <title>Genome-Enabled Discovery of Anthraquinone Biosynthesis in Senna tora.</title>
        <authorList>
            <person name="Kang S.-H."/>
            <person name="Pandey R.P."/>
            <person name="Lee C.-M."/>
            <person name="Sim J.-S."/>
            <person name="Jeong J.-T."/>
            <person name="Choi B.-S."/>
            <person name="Jung M."/>
            <person name="Ginzburg D."/>
            <person name="Zhao K."/>
            <person name="Won S.Y."/>
            <person name="Oh T.-J."/>
            <person name="Yu Y."/>
            <person name="Kim N.-H."/>
            <person name="Lee O.R."/>
            <person name="Lee T.-H."/>
            <person name="Bashyal P."/>
            <person name="Kim T.-S."/>
            <person name="Lee W.-H."/>
            <person name="Kawkins C."/>
            <person name="Kim C.-K."/>
            <person name="Kim J.S."/>
            <person name="Ahn B.O."/>
            <person name="Rhee S.Y."/>
            <person name="Sohng J.K."/>
        </authorList>
    </citation>
    <scope>NUCLEOTIDE SEQUENCE</scope>
    <source>
        <tissue evidence="9">Leaf</tissue>
    </source>
</reference>
<dbReference type="PANTHER" id="PTHR23429:SF0">
    <property type="entry name" value="GLUCOSE-6-PHOSPHATE 1-DEHYDROGENASE"/>
    <property type="match status" value="1"/>
</dbReference>
<feature type="compositionally biased region" description="Basic and acidic residues" evidence="7">
    <location>
        <begin position="62"/>
        <end position="71"/>
    </location>
</feature>
<gene>
    <name evidence="9" type="ORF">G2W53_037211</name>
</gene>
<evidence type="ECO:0000256" key="2">
    <source>
        <dbReference type="ARBA" id="ARBA00013019"/>
    </source>
</evidence>
<evidence type="ECO:0000256" key="1">
    <source>
        <dbReference type="ARBA" id="ARBA00004921"/>
    </source>
</evidence>
<dbReference type="PRINTS" id="PR00079">
    <property type="entry name" value="G6PDHDRGNASE"/>
</dbReference>
<keyword evidence="5" id="KW-0119">Carbohydrate metabolism</keyword>
<dbReference type="InterPro" id="IPR001282">
    <property type="entry name" value="G6P_DH"/>
</dbReference>
<keyword evidence="9" id="KW-0808">Transferase</keyword>
<dbReference type="InterPro" id="IPR022675">
    <property type="entry name" value="G6P_DH_C"/>
</dbReference>
<dbReference type="SUPFAM" id="SSF55347">
    <property type="entry name" value="Glyceraldehyde-3-phosphate dehydrogenase-like, C-terminal domain"/>
    <property type="match status" value="1"/>
</dbReference>
<keyword evidence="4" id="KW-0560">Oxidoreductase</keyword>
<keyword evidence="6" id="KW-0175">Coiled coil</keyword>
<evidence type="ECO:0000313" key="9">
    <source>
        <dbReference type="EMBL" id="KAF7810468.1"/>
    </source>
</evidence>